<dbReference type="CDD" id="cd00093">
    <property type="entry name" value="HTH_XRE"/>
    <property type="match status" value="1"/>
</dbReference>
<keyword evidence="3" id="KW-1185">Reference proteome</keyword>
<gene>
    <name evidence="2" type="ORF">CGZ94_08745</name>
</gene>
<evidence type="ECO:0000259" key="1">
    <source>
        <dbReference type="PROSITE" id="PS50943"/>
    </source>
</evidence>
<comment type="caution">
    <text evidence="2">The sequence shown here is derived from an EMBL/GenBank/DDBJ whole genome shotgun (WGS) entry which is preliminary data.</text>
</comment>
<dbReference type="InterPro" id="IPR041413">
    <property type="entry name" value="MLTR_LBD"/>
</dbReference>
<dbReference type="AlphaFoldDB" id="A0A255GG81"/>
<dbReference type="SUPFAM" id="SSF47413">
    <property type="entry name" value="lambda repressor-like DNA-binding domains"/>
    <property type="match status" value="1"/>
</dbReference>
<dbReference type="Gene3D" id="3.30.450.180">
    <property type="match status" value="1"/>
</dbReference>
<reference evidence="2 3" key="1">
    <citation type="submission" date="2017-07" db="EMBL/GenBank/DDBJ databases">
        <title>Draft whole genome sequences of clinical Proprionibacteriaceae strains.</title>
        <authorList>
            <person name="Bernier A.-M."/>
            <person name="Bernard K."/>
            <person name="Domingo M.-C."/>
        </authorList>
    </citation>
    <scope>NUCLEOTIDE SEQUENCE [LARGE SCALE GENOMIC DNA]</scope>
    <source>
        <strain evidence="2 3">NML 030167</strain>
    </source>
</reference>
<feature type="domain" description="HTH cro/C1-type" evidence="1">
    <location>
        <begin position="5"/>
        <end position="59"/>
    </location>
</feature>
<protein>
    <submittedName>
        <fullName evidence="2">Transcriptional regulator</fullName>
    </submittedName>
</protein>
<dbReference type="GO" id="GO:0003677">
    <property type="term" value="F:DNA binding"/>
    <property type="evidence" value="ECO:0007669"/>
    <property type="project" value="InterPro"/>
</dbReference>
<dbReference type="InterPro" id="IPR010982">
    <property type="entry name" value="Lambda_DNA-bd_dom_sf"/>
</dbReference>
<dbReference type="InterPro" id="IPR001387">
    <property type="entry name" value="Cro/C1-type_HTH"/>
</dbReference>
<accession>A0A255GG81</accession>
<dbReference type="Gene3D" id="1.10.260.40">
    <property type="entry name" value="lambda repressor-like DNA-binding domains"/>
    <property type="match status" value="1"/>
</dbReference>
<evidence type="ECO:0000313" key="3">
    <source>
        <dbReference type="Proteomes" id="UP000215896"/>
    </source>
</evidence>
<proteinExistence type="predicted"/>
<dbReference type="OrthoDB" id="2959414at2"/>
<sequence length="252" mass="27433">MGALLREWRESRALSQQALSDVSTVSTRHLSRVETGLARPTPQMILHLSEHLAIPLRERNRLLLAGGYAPRYPDGAPDAADNAQIWAGLRTLLDAHLPHPALLLDDYWDVIDANTAVDVLLEGCSAELLEPPINVIRLCVHPEGLAPRIRNLADWSAHLHRQLRHRAAQTRDPRHQALAEEVAALTGAQDPPGSPGPVAVLELTVRAETLRLFSVASRLTMATDVLLDGVHLETFLPGDASTAAALPRLTAD</sequence>
<dbReference type="Pfam" id="PF17765">
    <property type="entry name" value="MLTR_LBD"/>
    <property type="match status" value="1"/>
</dbReference>
<dbReference type="EMBL" id="NMVO01000012">
    <property type="protein sequence ID" value="OYO14849.1"/>
    <property type="molecule type" value="Genomic_DNA"/>
</dbReference>
<dbReference type="PROSITE" id="PS50943">
    <property type="entry name" value="HTH_CROC1"/>
    <property type="match status" value="1"/>
</dbReference>
<dbReference type="PANTHER" id="PTHR35010">
    <property type="entry name" value="BLL4672 PROTEIN-RELATED"/>
    <property type="match status" value="1"/>
</dbReference>
<organism evidence="2 3">
    <name type="scientific">Enemella evansiae</name>
    <dbReference type="NCBI Taxonomy" id="2016499"/>
    <lineage>
        <taxon>Bacteria</taxon>
        <taxon>Bacillati</taxon>
        <taxon>Actinomycetota</taxon>
        <taxon>Actinomycetes</taxon>
        <taxon>Propionibacteriales</taxon>
        <taxon>Propionibacteriaceae</taxon>
        <taxon>Enemella</taxon>
    </lineage>
</organism>
<dbReference type="SMART" id="SM00530">
    <property type="entry name" value="HTH_XRE"/>
    <property type="match status" value="1"/>
</dbReference>
<dbReference type="PANTHER" id="PTHR35010:SF4">
    <property type="entry name" value="BLL5781 PROTEIN"/>
    <property type="match status" value="1"/>
</dbReference>
<dbReference type="Proteomes" id="UP000215896">
    <property type="component" value="Unassembled WGS sequence"/>
</dbReference>
<name>A0A255GG81_9ACTN</name>
<dbReference type="Pfam" id="PF13560">
    <property type="entry name" value="HTH_31"/>
    <property type="match status" value="1"/>
</dbReference>
<evidence type="ECO:0000313" key="2">
    <source>
        <dbReference type="EMBL" id="OYO14849.1"/>
    </source>
</evidence>